<organism evidence="3 4">
    <name type="scientific">Mycoplasmopsis bovis CQ-W70</name>
    <dbReference type="NCBI Taxonomy" id="1316930"/>
    <lineage>
        <taxon>Bacteria</taxon>
        <taxon>Bacillati</taxon>
        <taxon>Mycoplasmatota</taxon>
        <taxon>Mycoplasmoidales</taxon>
        <taxon>Metamycoplasmataceae</taxon>
        <taxon>Mycoplasmopsis</taxon>
    </lineage>
</organism>
<name>A0A059Y8F0_MYCBV</name>
<dbReference type="GO" id="GO:0009294">
    <property type="term" value="P:DNA-mediated transformation"/>
    <property type="evidence" value="ECO:0007669"/>
    <property type="project" value="InterPro"/>
</dbReference>
<dbReference type="PATRIC" id="fig|1316930.3.peg.330"/>
<sequence>MNDLLIYFSILFKGNNFEIYKALKNGHKVDKYKVDETINELNKKGIKAITIFDSNYPQGLKELKYSPFVFFYKGNISLLDKNIVCATGDVVNEFVLQNVYQTCSELSKSSVLLTNNFKNIDQNIIEIFNKNKQGIIYLLANGISYNCPDVDFDKDLCITFIPPELHPKLRYFKERNVIAAALSNNLIIFSSKRNSGLINLANCFANLGKNVYCYPGLTYDDGNTYLIKSGASLITHLAEVNYF</sequence>
<dbReference type="HOGENOM" id="CLU_029601_3_4_14"/>
<dbReference type="PANTHER" id="PTHR43022">
    <property type="entry name" value="PROTEIN SMF"/>
    <property type="match status" value="1"/>
</dbReference>
<evidence type="ECO:0000256" key="1">
    <source>
        <dbReference type="ARBA" id="ARBA00006525"/>
    </source>
</evidence>
<evidence type="ECO:0000313" key="3">
    <source>
        <dbReference type="EMBL" id="AIA33902.1"/>
    </source>
</evidence>
<dbReference type="InterPro" id="IPR057666">
    <property type="entry name" value="DrpA_SLOG"/>
</dbReference>
<proteinExistence type="inferred from homology"/>
<feature type="domain" description="Smf/DprA SLOG" evidence="2">
    <location>
        <begin position="48"/>
        <end position="240"/>
    </location>
</feature>
<accession>A0A059Y8F0</accession>
<dbReference type="Pfam" id="PF02481">
    <property type="entry name" value="DNA_processg_A"/>
    <property type="match status" value="1"/>
</dbReference>
<reference evidence="3 4" key="1">
    <citation type="submission" date="2013-04" db="EMBL/GenBank/DDBJ databases">
        <authorList>
            <person name="Lin L."/>
            <person name="Zeng Z."/>
            <person name="Xie J."/>
            <person name="Luo L."/>
            <person name="Yang Z."/>
            <person name="Liang W."/>
            <person name="Lin H."/>
            <person name="Dong C."/>
            <person name="Sun Y."/>
        </authorList>
    </citation>
    <scope>NUCLEOTIDE SEQUENCE [LARGE SCALE GENOMIC DNA]</scope>
    <source>
        <strain evidence="3 4">CQ-W70</strain>
    </source>
</reference>
<gene>
    <name evidence="3" type="ORF">K668_01590</name>
</gene>
<dbReference type="KEGG" id="mbq:K668_01590"/>
<dbReference type="PANTHER" id="PTHR43022:SF1">
    <property type="entry name" value="PROTEIN SMF"/>
    <property type="match status" value="1"/>
</dbReference>
<dbReference type="Proteomes" id="UP000027182">
    <property type="component" value="Chromosome"/>
</dbReference>
<dbReference type="EMBL" id="CP005933">
    <property type="protein sequence ID" value="AIA33902.1"/>
    <property type="molecule type" value="Genomic_DNA"/>
</dbReference>
<evidence type="ECO:0000313" key="4">
    <source>
        <dbReference type="Proteomes" id="UP000027182"/>
    </source>
</evidence>
<protein>
    <submittedName>
        <fullName evidence="3">DNA processing protein</fullName>
    </submittedName>
</protein>
<comment type="similarity">
    <text evidence="1">Belongs to the DprA/Smf family.</text>
</comment>
<dbReference type="RefSeq" id="WP_013954723.1">
    <property type="nucleotide sequence ID" value="NZ_CP005933.1"/>
</dbReference>
<evidence type="ECO:0000259" key="2">
    <source>
        <dbReference type="Pfam" id="PF02481"/>
    </source>
</evidence>
<dbReference type="InterPro" id="IPR003488">
    <property type="entry name" value="DprA"/>
</dbReference>
<dbReference type="AlphaFoldDB" id="A0A059Y8F0"/>
<dbReference type="Gene3D" id="3.40.50.450">
    <property type="match status" value="1"/>
</dbReference>